<dbReference type="InterPro" id="IPR037171">
    <property type="entry name" value="NagB/RpiA_transferase-like"/>
</dbReference>
<dbReference type="Pfam" id="PF01144">
    <property type="entry name" value="CoA_trans"/>
    <property type="match status" value="1"/>
</dbReference>
<dbReference type="AlphaFoldDB" id="A0A9X8VJD5"/>
<comment type="caution">
    <text evidence="3">The sequence shown here is derived from an EMBL/GenBank/DDBJ whole genome shotgun (WGS) entry which is preliminary data.</text>
</comment>
<dbReference type="RefSeq" id="WP_309146964.1">
    <property type="nucleotide sequence ID" value="NZ_QJQL01000287.1"/>
</dbReference>
<name>A0A9X8VJD5_SERMA</name>
<dbReference type="PANTHER" id="PTHR13707">
    <property type="entry name" value="KETOACID-COENZYME A TRANSFERASE"/>
    <property type="match status" value="1"/>
</dbReference>
<evidence type="ECO:0000256" key="1">
    <source>
        <dbReference type="ARBA" id="ARBA00005612"/>
    </source>
</evidence>
<dbReference type="InterPro" id="IPR004165">
    <property type="entry name" value="CoA_trans_fam_I"/>
</dbReference>
<dbReference type="PANTHER" id="PTHR13707:SF60">
    <property type="entry name" value="ACETATE COA-TRANSFERASE SUBUNIT ALPHA"/>
    <property type="match status" value="1"/>
</dbReference>
<dbReference type="EMBL" id="SPSG01001123">
    <property type="protein sequence ID" value="TFV13478.1"/>
    <property type="molecule type" value="Genomic_DNA"/>
</dbReference>
<comment type="similarity">
    <text evidence="1">Belongs to the 3-oxoacid CoA-transferase subunit A family.</text>
</comment>
<dbReference type="Gene3D" id="3.40.1080.10">
    <property type="entry name" value="Glutaconate Coenzyme A-transferase"/>
    <property type="match status" value="1"/>
</dbReference>
<accession>A0A9X8VJD5</accession>
<proteinExistence type="inferred from homology"/>
<reference evidence="3" key="1">
    <citation type="submission" date="2019-03" db="EMBL/GenBank/DDBJ databases">
        <title>Serratia marcescens strain N2 draft genome.</title>
        <authorList>
            <person name="Yassin A."/>
            <person name="El-Kenawy N."/>
            <person name="Youssef N.H."/>
        </authorList>
    </citation>
    <scope>NUCLEOTIDE SEQUENCE [LARGE SCALE GENOMIC DNA]</scope>
    <source>
        <strain evidence="3">N2</strain>
    </source>
</reference>
<protein>
    <submittedName>
        <fullName evidence="3">Succinyl-CoA--3-ketoacid-CoA transferase</fullName>
    </submittedName>
</protein>
<dbReference type="InterPro" id="IPR004163">
    <property type="entry name" value="CoA_transf_BS"/>
</dbReference>
<evidence type="ECO:0000313" key="3">
    <source>
        <dbReference type="EMBL" id="TFV13478.1"/>
    </source>
</evidence>
<organism evidence="3">
    <name type="scientific">Serratia marcescens</name>
    <dbReference type="NCBI Taxonomy" id="615"/>
    <lineage>
        <taxon>Bacteria</taxon>
        <taxon>Pseudomonadati</taxon>
        <taxon>Pseudomonadota</taxon>
        <taxon>Gammaproteobacteria</taxon>
        <taxon>Enterobacterales</taxon>
        <taxon>Yersiniaceae</taxon>
        <taxon>Serratia</taxon>
    </lineage>
</organism>
<dbReference type="GO" id="GO:0008410">
    <property type="term" value="F:CoA-transferase activity"/>
    <property type="evidence" value="ECO:0007669"/>
    <property type="project" value="InterPro"/>
</dbReference>
<keyword evidence="2 3" id="KW-0808">Transferase</keyword>
<dbReference type="PROSITE" id="PS01273">
    <property type="entry name" value="COA_TRANSF_1"/>
    <property type="match status" value="1"/>
</dbReference>
<feature type="non-terminal residue" evidence="3">
    <location>
        <position position="59"/>
    </location>
</feature>
<sequence>MAGLDKRVGSYQEALAGLTDNMTVLAGGFGLCGIPENLIEEIRRRGVRGLTVVSNNCGV</sequence>
<evidence type="ECO:0000256" key="2">
    <source>
        <dbReference type="ARBA" id="ARBA00022679"/>
    </source>
</evidence>
<dbReference type="SUPFAM" id="SSF100950">
    <property type="entry name" value="NagB/RpiA/CoA transferase-like"/>
    <property type="match status" value="1"/>
</dbReference>
<gene>
    <name evidence="3" type="ORF">E0L31_09005</name>
</gene>